<accession>X1P7V7</accession>
<sequence>FPNAPVKCHAPFNHFVLIEMDKLKRIGECENWQTHNALLVDEDWGLRALELGLHNVWVPDIEYIHYRLRGGSRSSEQIAEYSERVHKLFFEKWGFDSEGRVEELDFIKEKYKNTNIPWSIDRKSYDWDYIR</sequence>
<evidence type="ECO:0008006" key="2">
    <source>
        <dbReference type="Google" id="ProtNLM"/>
    </source>
</evidence>
<dbReference type="AlphaFoldDB" id="X1P7V7"/>
<name>X1P7V7_9ZZZZ</name>
<dbReference type="SUPFAM" id="SSF53448">
    <property type="entry name" value="Nucleotide-diphospho-sugar transferases"/>
    <property type="match status" value="1"/>
</dbReference>
<evidence type="ECO:0000313" key="1">
    <source>
        <dbReference type="EMBL" id="GAI52407.1"/>
    </source>
</evidence>
<organism evidence="1">
    <name type="scientific">marine sediment metagenome</name>
    <dbReference type="NCBI Taxonomy" id="412755"/>
    <lineage>
        <taxon>unclassified sequences</taxon>
        <taxon>metagenomes</taxon>
        <taxon>ecological metagenomes</taxon>
    </lineage>
</organism>
<proteinExistence type="predicted"/>
<comment type="caution">
    <text evidence="1">The sequence shown here is derived from an EMBL/GenBank/DDBJ whole genome shotgun (WGS) entry which is preliminary data.</text>
</comment>
<dbReference type="EMBL" id="BARV01037598">
    <property type="protein sequence ID" value="GAI52407.1"/>
    <property type="molecule type" value="Genomic_DNA"/>
</dbReference>
<gene>
    <name evidence="1" type="ORF">S06H3_58127</name>
</gene>
<feature type="non-terminal residue" evidence="1">
    <location>
        <position position="1"/>
    </location>
</feature>
<protein>
    <recommendedName>
        <fullName evidence="2">Glycosyltransferase 2-like domain-containing protein</fullName>
    </recommendedName>
</protein>
<dbReference type="InterPro" id="IPR029044">
    <property type="entry name" value="Nucleotide-diphossugar_trans"/>
</dbReference>
<reference evidence="1" key="1">
    <citation type="journal article" date="2014" name="Front. Microbiol.">
        <title>High frequency of phylogenetically diverse reductive dehalogenase-homologous genes in deep subseafloor sedimentary metagenomes.</title>
        <authorList>
            <person name="Kawai M."/>
            <person name="Futagami T."/>
            <person name="Toyoda A."/>
            <person name="Takaki Y."/>
            <person name="Nishi S."/>
            <person name="Hori S."/>
            <person name="Arai W."/>
            <person name="Tsubouchi T."/>
            <person name="Morono Y."/>
            <person name="Uchiyama I."/>
            <person name="Ito T."/>
            <person name="Fujiyama A."/>
            <person name="Inagaki F."/>
            <person name="Takami H."/>
        </authorList>
    </citation>
    <scope>NUCLEOTIDE SEQUENCE</scope>
    <source>
        <strain evidence="1">Expedition CK06-06</strain>
    </source>
</reference>